<dbReference type="Proteomes" id="UP001310890">
    <property type="component" value="Unassembled WGS sequence"/>
</dbReference>
<feature type="chain" id="PRO_5044262995" description="Ribophorin II C-terminal domain-containing protein" evidence="9">
    <location>
        <begin position="21"/>
        <end position="288"/>
    </location>
</feature>
<evidence type="ECO:0000256" key="7">
    <source>
        <dbReference type="SAM" id="MobiDB-lite"/>
    </source>
</evidence>
<evidence type="ECO:0000256" key="4">
    <source>
        <dbReference type="ARBA" id="ARBA00022824"/>
    </source>
</evidence>
<feature type="transmembrane region" description="Helical" evidence="8">
    <location>
        <begin position="190"/>
        <end position="213"/>
    </location>
</feature>
<comment type="caution">
    <text evidence="11">The sequence shown here is derived from an EMBL/GenBank/DDBJ whole genome shotgun (WGS) entry which is preliminary data.</text>
</comment>
<sequence length="288" mass="30917">MRVQSTLALAALSLCSTCLGAGWTFEDATLTVSSKGGEVGGQVKEKLTPSSALTSTSISLGPADSLKIVLTTTEGKTAKRAHQAFLTLHEPVTGLEESFQFSLKENGKGKVEVTQKDLPYQFITSDKPLKASFVIASFGSATPYKEHAFDLSIEADQSAPPAAPSPAERYTSKPEIHHQFKDDPRSPPRIISLLFTLAVLATVPVLLGTWLFLGANVDHLGKAFGANPVAHGLFFGSIIAMEGVFFMYYTVWNLFQTLPVAVVIAVVAYVSGSRALTEVQDRRLAGER</sequence>
<evidence type="ECO:0000256" key="6">
    <source>
        <dbReference type="ARBA" id="ARBA00023136"/>
    </source>
</evidence>
<evidence type="ECO:0000256" key="9">
    <source>
        <dbReference type="SAM" id="SignalP"/>
    </source>
</evidence>
<proteinExistence type="predicted"/>
<evidence type="ECO:0000259" key="10">
    <source>
        <dbReference type="Pfam" id="PF25147"/>
    </source>
</evidence>
<feature type="signal peptide" evidence="9">
    <location>
        <begin position="1"/>
        <end position="20"/>
    </location>
</feature>
<dbReference type="InterPro" id="IPR056790">
    <property type="entry name" value="Ribophorin_II_C"/>
</dbReference>
<dbReference type="EMBL" id="JAVRRL010000051">
    <property type="protein sequence ID" value="KAK5110282.1"/>
    <property type="molecule type" value="Genomic_DNA"/>
</dbReference>
<dbReference type="GO" id="GO:0006487">
    <property type="term" value="P:protein N-linked glycosylation"/>
    <property type="evidence" value="ECO:0007669"/>
    <property type="project" value="TreeGrafter"/>
</dbReference>
<evidence type="ECO:0000256" key="1">
    <source>
        <dbReference type="ARBA" id="ARBA00004477"/>
    </source>
</evidence>
<accession>A0AAN7TNT4</accession>
<keyword evidence="5 8" id="KW-1133">Transmembrane helix</keyword>
<comment type="subcellular location">
    <subcellularLocation>
        <location evidence="1">Endoplasmic reticulum membrane</location>
        <topology evidence="1">Multi-pass membrane protein</topology>
    </subcellularLocation>
</comment>
<evidence type="ECO:0000313" key="11">
    <source>
        <dbReference type="EMBL" id="KAK5110282.1"/>
    </source>
</evidence>
<evidence type="ECO:0000256" key="8">
    <source>
        <dbReference type="SAM" id="Phobius"/>
    </source>
</evidence>
<dbReference type="Pfam" id="PF25147">
    <property type="entry name" value="Ribophorin_II_C"/>
    <property type="match status" value="1"/>
</dbReference>
<protein>
    <recommendedName>
        <fullName evidence="10">Ribophorin II C-terminal domain-containing protein</fullName>
    </recommendedName>
</protein>
<dbReference type="PANTHER" id="PTHR12640:SF0">
    <property type="entry name" value="DOLICHYL-DIPHOSPHOOLIGOSACCHARIDE--PROTEIN GLYCOSYLTRANSFERASE SUBUNIT 2"/>
    <property type="match status" value="1"/>
</dbReference>
<evidence type="ECO:0000313" key="12">
    <source>
        <dbReference type="Proteomes" id="UP001310890"/>
    </source>
</evidence>
<dbReference type="InterPro" id="IPR008814">
    <property type="entry name" value="Swp1"/>
</dbReference>
<keyword evidence="2 8" id="KW-0812">Transmembrane</keyword>
<reference evidence="11" key="1">
    <citation type="submission" date="2023-08" db="EMBL/GenBank/DDBJ databases">
        <title>Black Yeasts Isolated from many extreme environments.</title>
        <authorList>
            <person name="Coleine C."/>
            <person name="Stajich J.E."/>
            <person name="Selbmann L."/>
        </authorList>
    </citation>
    <scope>NUCLEOTIDE SEQUENCE</scope>
    <source>
        <strain evidence="11">CCFEE 5401</strain>
    </source>
</reference>
<feature type="compositionally biased region" description="Basic and acidic residues" evidence="7">
    <location>
        <begin position="170"/>
        <end position="183"/>
    </location>
</feature>
<name>A0AAN7TNT4_9PEZI</name>
<gene>
    <name evidence="11" type="ORF">LTR62_006135</name>
</gene>
<keyword evidence="6 8" id="KW-0472">Membrane</keyword>
<keyword evidence="3 9" id="KW-0732">Signal</keyword>
<evidence type="ECO:0000256" key="3">
    <source>
        <dbReference type="ARBA" id="ARBA00022729"/>
    </source>
</evidence>
<evidence type="ECO:0000256" key="5">
    <source>
        <dbReference type="ARBA" id="ARBA00022989"/>
    </source>
</evidence>
<dbReference type="GO" id="GO:0008250">
    <property type="term" value="C:oligosaccharyltransferase complex"/>
    <property type="evidence" value="ECO:0007669"/>
    <property type="project" value="InterPro"/>
</dbReference>
<dbReference type="AlphaFoldDB" id="A0AAN7TNT4"/>
<organism evidence="11 12">
    <name type="scientific">Meristemomyces frigidus</name>
    <dbReference type="NCBI Taxonomy" id="1508187"/>
    <lineage>
        <taxon>Eukaryota</taxon>
        <taxon>Fungi</taxon>
        <taxon>Dikarya</taxon>
        <taxon>Ascomycota</taxon>
        <taxon>Pezizomycotina</taxon>
        <taxon>Dothideomycetes</taxon>
        <taxon>Dothideomycetidae</taxon>
        <taxon>Mycosphaerellales</taxon>
        <taxon>Teratosphaeriaceae</taxon>
        <taxon>Meristemomyces</taxon>
    </lineage>
</organism>
<feature type="domain" description="Ribophorin II C-terminal" evidence="10">
    <location>
        <begin position="180"/>
        <end position="283"/>
    </location>
</feature>
<keyword evidence="4" id="KW-0256">Endoplasmic reticulum</keyword>
<feature type="region of interest" description="Disordered" evidence="7">
    <location>
        <begin position="157"/>
        <end position="183"/>
    </location>
</feature>
<dbReference type="PANTHER" id="PTHR12640">
    <property type="entry name" value="RIBOPHORIN II"/>
    <property type="match status" value="1"/>
</dbReference>
<feature type="transmembrane region" description="Helical" evidence="8">
    <location>
        <begin position="225"/>
        <end position="248"/>
    </location>
</feature>
<evidence type="ECO:0000256" key="2">
    <source>
        <dbReference type="ARBA" id="ARBA00022692"/>
    </source>
</evidence>